<dbReference type="AlphaFoldDB" id="A0A6V8KIC3"/>
<name>A0A6V8KIC3_9ACTN</name>
<reference evidence="1 2" key="1">
    <citation type="submission" date="2020-03" db="EMBL/GenBank/DDBJ databases">
        <title>Whole genome shotgun sequence of Phytohabitans houttuyneae NBRC 108639.</title>
        <authorList>
            <person name="Komaki H."/>
            <person name="Tamura T."/>
        </authorList>
    </citation>
    <scope>NUCLEOTIDE SEQUENCE [LARGE SCALE GENOMIC DNA]</scope>
    <source>
        <strain evidence="1 2">NBRC 108639</strain>
    </source>
</reference>
<dbReference type="RefSeq" id="WP_173060685.1">
    <property type="nucleotide sequence ID" value="NZ_BAABGO010000023.1"/>
</dbReference>
<accession>A0A6V8KIC3</accession>
<comment type="caution">
    <text evidence="1">The sequence shown here is derived from an EMBL/GenBank/DDBJ whole genome shotgun (WGS) entry which is preliminary data.</text>
</comment>
<gene>
    <name evidence="1" type="ORF">Phou_056370</name>
</gene>
<sequence>MLIMELVHRRWWNGHYGRMARRDVVIFIDGDTWRVEAWEGGREGRVRAWAPPDEEECLLLADDLMSDSEGWRELPTSRP</sequence>
<keyword evidence="2" id="KW-1185">Reference proteome</keyword>
<protein>
    <submittedName>
        <fullName evidence="1">Uncharacterized protein</fullName>
    </submittedName>
</protein>
<dbReference type="Proteomes" id="UP000482800">
    <property type="component" value="Unassembled WGS sequence"/>
</dbReference>
<proteinExistence type="predicted"/>
<evidence type="ECO:0000313" key="1">
    <source>
        <dbReference type="EMBL" id="GFJ81457.1"/>
    </source>
</evidence>
<evidence type="ECO:0000313" key="2">
    <source>
        <dbReference type="Proteomes" id="UP000482800"/>
    </source>
</evidence>
<reference evidence="1 2" key="2">
    <citation type="submission" date="2020-03" db="EMBL/GenBank/DDBJ databases">
        <authorList>
            <person name="Ichikawa N."/>
            <person name="Kimura A."/>
            <person name="Kitahashi Y."/>
            <person name="Uohara A."/>
        </authorList>
    </citation>
    <scope>NUCLEOTIDE SEQUENCE [LARGE SCALE GENOMIC DNA]</scope>
    <source>
        <strain evidence="1 2">NBRC 108639</strain>
    </source>
</reference>
<dbReference type="EMBL" id="BLPF01000002">
    <property type="protein sequence ID" value="GFJ81457.1"/>
    <property type="molecule type" value="Genomic_DNA"/>
</dbReference>
<organism evidence="1 2">
    <name type="scientific">Phytohabitans houttuyneae</name>
    <dbReference type="NCBI Taxonomy" id="1076126"/>
    <lineage>
        <taxon>Bacteria</taxon>
        <taxon>Bacillati</taxon>
        <taxon>Actinomycetota</taxon>
        <taxon>Actinomycetes</taxon>
        <taxon>Micromonosporales</taxon>
        <taxon>Micromonosporaceae</taxon>
    </lineage>
</organism>